<evidence type="ECO:0000256" key="1">
    <source>
        <dbReference type="SAM" id="SignalP"/>
    </source>
</evidence>
<feature type="signal peptide" evidence="1">
    <location>
        <begin position="1"/>
        <end position="18"/>
    </location>
</feature>
<reference evidence="2" key="1">
    <citation type="submission" date="2017-05" db="UniProtKB">
        <authorList>
            <consortium name="EnsemblMetazoa"/>
        </authorList>
    </citation>
    <scope>IDENTIFICATION</scope>
</reference>
<dbReference type="Gene3D" id="2.160.20.10">
    <property type="entry name" value="Single-stranded right-handed beta-helix, Pectin lyase-like"/>
    <property type="match status" value="1"/>
</dbReference>
<keyword evidence="1" id="KW-0732">Signal</keyword>
<dbReference type="EnsemblMetazoa" id="Aqu2.1.24793_001">
    <property type="protein sequence ID" value="Aqu2.1.24793_001"/>
    <property type="gene ID" value="Aqu2.1.24793"/>
</dbReference>
<protein>
    <recommendedName>
        <fullName evidence="3">Pectate lyase superfamily protein domain-containing protein</fullName>
    </recommendedName>
</protein>
<dbReference type="InParanoid" id="A0A1X7UAV5"/>
<organism evidence="2">
    <name type="scientific">Amphimedon queenslandica</name>
    <name type="common">Sponge</name>
    <dbReference type="NCBI Taxonomy" id="400682"/>
    <lineage>
        <taxon>Eukaryota</taxon>
        <taxon>Metazoa</taxon>
        <taxon>Porifera</taxon>
        <taxon>Demospongiae</taxon>
        <taxon>Heteroscleromorpha</taxon>
        <taxon>Haplosclerida</taxon>
        <taxon>Niphatidae</taxon>
        <taxon>Amphimedon</taxon>
    </lineage>
</organism>
<evidence type="ECO:0000313" key="2">
    <source>
        <dbReference type="EnsemblMetazoa" id="Aqu2.1.24793_001"/>
    </source>
</evidence>
<dbReference type="InterPro" id="IPR012334">
    <property type="entry name" value="Pectin_lyas_fold"/>
</dbReference>
<sequence length="313" mass="33402">MITFVSVTVLLLSCSVLSHSPPKPVTCGSSSSGPKDDPVAALYGNLTYTWANSIVNWSCVYNIKDYHGSFEDAQKAAVSGGGGVIYYPAGTYSFTSNIMIESNIVIRGEPTTDPAKKDKSPGSLSPKTVFKCTFGLVIRDNYVYMNGRVGVSWSGGGDGKTVGSGAQLYNNHVEVASGTTCWSVSGSHKATGHDTNENRGYNQQGYANNLTMNTGHINRQKAADSGYLTVDGEGILHQASNGNDGLRNLWYKNDLSGGSSGYLAYFKLFNVIDNQLISNTAASGQIIGAVIDQDHHVVKDNQCKDNHPKCTGM</sequence>
<accession>A0A1X7UAV5</accession>
<proteinExistence type="predicted"/>
<dbReference type="SUPFAM" id="SSF51126">
    <property type="entry name" value="Pectin lyase-like"/>
    <property type="match status" value="1"/>
</dbReference>
<dbReference type="AlphaFoldDB" id="A0A1X7UAV5"/>
<name>A0A1X7UAV5_AMPQE</name>
<dbReference type="InterPro" id="IPR011050">
    <property type="entry name" value="Pectin_lyase_fold/virulence"/>
</dbReference>
<feature type="chain" id="PRO_5013118404" description="Pectate lyase superfamily protein domain-containing protein" evidence="1">
    <location>
        <begin position="19"/>
        <end position="313"/>
    </location>
</feature>
<evidence type="ECO:0008006" key="3">
    <source>
        <dbReference type="Google" id="ProtNLM"/>
    </source>
</evidence>